<evidence type="ECO:0000256" key="5">
    <source>
        <dbReference type="SAM" id="MobiDB-lite"/>
    </source>
</evidence>
<sequence length="209" mass="23033">MSGGSGEKRRRGRPPLSEGPSTRDQILQTAREVFSERGFARTTFKEIAERAGVTRPAVNHYFHNKESLYRALFDSSRNVVIGSGAADAMSAETLPARISAFLHTAAQIDSQDRSFARFMASSVLDGFRHPELREQARSQLDDVRRFVDEALRAAVATGEIRADLDIPAVTEMLIAVLWGMGLYAGFVGTHDQLESVVAQFSQLLEGTLF</sequence>
<dbReference type="PROSITE" id="PS50977">
    <property type="entry name" value="HTH_TETR_2"/>
    <property type="match status" value="1"/>
</dbReference>
<feature type="domain" description="HTH tetR-type" evidence="6">
    <location>
        <begin position="20"/>
        <end position="80"/>
    </location>
</feature>
<dbReference type="InterPro" id="IPR001647">
    <property type="entry name" value="HTH_TetR"/>
</dbReference>
<evidence type="ECO:0000256" key="2">
    <source>
        <dbReference type="ARBA" id="ARBA00023125"/>
    </source>
</evidence>
<dbReference type="InterPro" id="IPR011075">
    <property type="entry name" value="TetR_C"/>
</dbReference>
<dbReference type="EMBL" id="VJWX01000100">
    <property type="protein sequence ID" value="TVT52545.1"/>
    <property type="molecule type" value="Genomic_DNA"/>
</dbReference>
<dbReference type="InterPro" id="IPR036271">
    <property type="entry name" value="Tet_transcr_reg_TetR-rel_C_sf"/>
</dbReference>
<dbReference type="InterPro" id="IPR050109">
    <property type="entry name" value="HTH-type_TetR-like_transc_reg"/>
</dbReference>
<dbReference type="AlphaFoldDB" id="A0A558CUX0"/>
<dbReference type="Proteomes" id="UP000320011">
    <property type="component" value="Unassembled WGS sequence"/>
</dbReference>
<name>A0A558CUX0_9PSEU</name>
<dbReference type="PANTHER" id="PTHR30055:SF226">
    <property type="entry name" value="HTH-TYPE TRANSCRIPTIONAL REGULATOR PKSA"/>
    <property type="match status" value="1"/>
</dbReference>
<dbReference type="SUPFAM" id="SSF46689">
    <property type="entry name" value="Homeodomain-like"/>
    <property type="match status" value="1"/>
</dbReference>
<dbReference type="Gene3D" id="1.10.357.10">
    <property type="entry name" value="Tetracycline Repressor, domain 2"/>
    <property type="match status" value="1"/>
</dbReference>
<keyword evidence="2 4" id="KW-0238">DNA-binding</keyword>
<dbReference type="PANTHER" id="PTHR30055">
    <property type="entry name" value="HTH-TYPE TRANSCRIPTIONAL REGULATOR RUTR"/>
    <property type="match status" value="1"/>
</dbReference>
<dbReference type="OrthoDB" id="5179150at2"/>
<evidence type="ECO:0000256" key="1">
    <source>
        <dbReference type="ARBA" id="ARBA00023015"/>
    </source>
</evidence>
<dbReference type="PRINTS" id="PR00455">
    <property type="entry name" value="HTHTETR"/>
</dbReference>
<keyword evidence="1" id="KW-0805">Transcription regulation</keyword>
<dbReference type="Gene3D" id="1.10.10.60">
    <property type="entry name" value="Homeodomain-like"/>
    <property type="match status" value="1"/>
</dbReference>
<evidence type="ECO:0000256" key="4">
    <source>
        <dbReference type="PROSITE-ProRule" id="PRU00335"/>
    </source>
</evidence>
<feature type="DNA-binding region" description="H-T-H motif" evidence="4">
    <location>
        <begin position="43"/>
        <end position="62"/>
    </location>
</feature>
<reference evidence="7 8" key="2">
    <citation type="submission" date="2019-08" db="EMBL/GenBank/DDBJ databases">
        <title>Amycolatopsis acidicola sp. nov., isolated from peat swamp forest soil.</title>
        <authorList>
            <person name="Srisuk N."/>
        </authorList>
    </citation>
    <scope>NUCLEOTIDE SEQUENCE [LARGE SCALE GENOMIC DNA]</scope>
    <source>
        <strain evidence="7 8">TBRC 6029</strain>
    </source>
</reference>
<organism evidence="7 8">
    <name type="scientific">Amycolatopsis rhizosphaerae</name>
    <dbReference type="NCBI Taxonomy" id="2053003"/>
    <lineage>
        <taxon>Bacteria</taxon>
        <taxon>Bacillati</taxon>
        <taxon>Actinomycetota</taxon>
        <taxon>Actinomycetes</taxon>
        <taxon>Pseudonocardiales</taxon>
        <taxon>Pseudonocardiaceae</taxon>
        <taxon>Amycolatopsis</taxon>
    </lineage>
</organism>
<keyword evidence="3" id="KW-0804">Transcription</keyword>
<comment type="caution">
    <text evidence="7">The sequence shown here is derived from an EMBL/GenBank/DDBJ whole genome shotgun (WGS) entry which is preliminary data.</text>
</comment>
<dbReference type="GO" id="GO:0000976">
    <property type="term" value="F:transcription cis-regulatory region binding"/>
    <property type="evidence" value="ECO:0007669"/>
    <property type="project" value="TreeGrafter"/>
</dbReference>
<dbReference type="SUPFAM" id="SSF48498">
    <property type="entry name" value="Tetracyclin repressor-like, C-terminal domain"/>
    <property type="match status" value="1"/>
</dbReference>
<evidence type="ECO:0000313" key="8">
    <source>
        <dbReference type="Proteomes" id="UP000320011"/>
    </source>
</evidence>
<reference evidence="7 8" key="1">
    <citation type="submission" date="2019-07" db="EMBL/GenBank/DDBJ databases">
        <authorList>
            <person name="Duangmal K."/>
            <person name="Teo W.F.A."/>
        </authorList>
    </citation>
    <scope>NUCLEOTIDE SEQUENCE [LARGE SCALE GENOMIC DNA]</scope>
    <source>
        <strain evidence="7 8">TBRC 6029</strain>
    </source>
</reference>
<protein>
    <submittedName>
        <fullName evidence="7">TetR/AcrR family transcriptional regulator</fullName>
    </submittedName>
</protein>
<proteinExistence type="predicted"/>
<dbReference type="Pfam" id="PF16859">
    <property type="entry name" value="TetR_C_11"/>
    <property type="match status" value="1"/>
</dbReference>
<dbReference type="InterPro" id="IPR009057">
    <property type="entry name" value="Homeodomain-like_sf"/>
</dbReference>
<accession>A0A558CUX0</accession>
<feature type="region of interest" description="Disordered" evidence="5">
    <location>
        <begin position="1"/>
        <end position="24"/>
    </location>
</feature>
<evidence type="ECO:0000313" key="7">
    <source>
        <dbReference type="EMBL" id="TVT52545.1"/>
    </source>
</evidence>
<evidence type="ECO:0000256" key="3">
    <source>
        <dbReference type="ARBA" id="ARBA00023163"/>
    </source>
</evidence>
<dbReference type="Pfam" id="PF00440">
    <property type="entry name" value="TetR_N"/>
    <property type="match status" value="1"/>
</dbReference>
<keyword evidence="8" id="KW-1185">Reference proteome</keyword>
<gene>
    <name evidence="7" type="ORF">FNH05_12795</name>
</gene>
<evidence type="ECO:0000259" key="6">
    <source>
        <dbReference type="PROSITE" id="PS50977"/>
    </source>
</evidence>
<dbReference type="GO" id="GO:0003700">
    <property type="term" value="F:DNA-binding transcription factor activity"/>
    <property type="evidence" value="ECO:0007669"/>
    <property type="project" value="TreeGrafter"/>
</dbReference>